<name>A0A1T4M701_TREPO</name>
<proteinExistence type="predicted"/>
<keyword evidence="3" id="KW-0131">Cell cycle</keyword>
<protein>
    <submittedName>
        <fullName evidence="3">Cell division protein FtsB</fullName>
    </submittedName>
</protein>
<evidence type="ECO:0000313" key="3">
    <source>
        <dbReference type="EMBL" id="SJZ62773.1"/>
    </source>
</evidence>
<dbReference type="AlphaFoldDB" id="A0A1T4M701"/>
<keyword evidence="3" id="KW-0132">Cell division</keyword>
<keyword evidence="1" id="KW-0472">Membrane</keyword>
<dbReference type="Pfam" id="PF04977">
    <property type="entry name" value="DivIC"/>
    <property type="match status" value="1"/>
</dbReference>
<feature type="chain" id="PRO_5012752514" evidence="2">
    <location>
        <begin position="17"/>
        <end position="165"/>
    </location>
</feature>
<keyword evidence="1" id="KW-0812">Transmembrane</keyword>
<organism evidence="3 4">
    <name type="scientific">Treponema porcinum</name>
    <dbReference type="NCBI Taxonomy" id="261392"/>
    <lineage>
        <taxon>Bacteria</taxon>
        <taxon>Pseudomonadati</taxon>
        <taxon>Spirochaetota</taxon>
        <taxon>Spirochaetia</taxon>
        <taxon>Spirochaetales</taxon>
        <taxon>Treponemataceae</taxon>
        <taxon>Treponema</taxon>
    </lineage>
</organism>
<feature type="signal peptide" evidence="2">
    <location>
        <begin position="1"/>
        <end position="16"/>
    </location>
</feature>
<dbReference type="GO" id="GO:0051301">
    <property type="term" value="P:cell division"/>
    <property type="evidence" value="ECO:0007669"/>
    <property type="project" value="UniProtKB-KW"/>
</dbReference>
<gene>
    <name evidence="3" type="ORF">SAMN02745149_01872</name>
</gene>
<evidence type="ECO:0000313" key="4">
    <source>
        <dbReference type="Proteomes" id="UP000190423"/>
    </source>
</evidence>
<sequence length="165" mass="18639">MIRMKFLTALFIGAFAYTCVSFVAGQNGIVSYKQLAEQKKEIAYKTNEIQNINNELKLEYTALLKDRDVIAAYARKLDYVSDGEKLVKITGLKSYQTTLFDIGSVVRRKECSCLPEDVCKIFGVSFFLVSFVLMLCVDLSRGGVSFRKKEFAVVEGIPVYDLQQI</sequence>
<dbReference type="EMBL" id="FUWG01000014">
    <property type="protein sequence ID" value="SJZ62773.1"/>
    <property type="molecule type" value="Genomic_DNA"/>
</dbReference>
<reference evidence="3 4" key="1">
    <citation type="submission" date="2017-02" db="EMBL/GenBank/DDBJ databases">
        <authorList>
            <person name="Peterson S.W."/>
        </authorList>
    </citation>
    <scope>NUCLEOTIDE SEQUENCE [LARGE SCALE GENOMIC DNA]</scope>
    <source>
        <strain evidence="3 4">ATCC BAA-908</strain>
    </source>
</reference>
<evidence type="ECO:0000256" key="2">
    <source>
        <dbReference type="SAM" id="SignalP"/>
    </source>
</evidence>
<dbReference type="InterPro" id="IPR007060">
    <property type="entry name" value="FtsL/DivIC"/>
</dbReference>
<dbReference type="Proteomes" id="UP000190423">
    <property type="component" value="Unassembled WGS sequence"/>
</dbReference>
<keyword evidence="2" id="KW-0732">Signal</keyword>
<keyword evidence="1" id="KW-1133">Transmembrane helix</keyword>
<dbReference type="STRING" id="261392.SAMN02745149_01872"/>
<feature type="transmembrane region" description="Helical" evidence="1">
    <location>
        <begin position="121"/>
        <end position="139"/>
    </location>
</feature>
<accession>A0A1T4M701</accession>
<evidence type="ECO:0000256" key="1">
    <source>
        <dbReference type="SAM" id="Phobius"/>
    </source>
</evidence>
<keyword evidence="4" id="KW-1185">Reference proteome</keyword>